<gene>
    <name evidence="1" type="ORF">Cgig2_015278</name>
</gene>
<organism evidence="1 2">
    <name type="scientific">Carnegiea gigantea</name>
    <dbReference type="NCBI Taxonomy" id="171969"/>
    <lineage>
        <taxon>Eukaryota</taxon>
        <taxon>Viridiplantae</taxon>
        <taxon>Streptophyta</taxon>
        <taxon>Embryophyta</taxon>
        <taxon>Tracheophyta</taxon>
        <taxon>Spermatophyta</taxon>
        <taxon>Magnoliopsida</taxon>
        <taxon>eudicotyledons</taxon>
        <taxon>Gunneridae</taxon>
        <taxon>Pentapetalae</taxon>
        <taxon>Caryophyllales</taxon>
        <taxon>Cactineae</taxon>
        <taxon>Cactaceae</taxon>
        <taxon>Cactoideae</taxon>
        <taxon>Echinocereeae</taxon>
        <taxon>Carnegiea</taxon>
    </lineage>
</organism>
<dbReference type="SUPFAM" id="SSF56219">
    <property type="entry name" value="DNase I-like"/>
    <property type="match status" value="1"/>
</dbReference>
<reference evidence="1" key="1">
    <citation type="submission" date="2022-04" db="EMBL/GenBank/DDBJ databases">
        <title>Carnegiea gigantea Genome sequencing and assembly v2.</title>
        <authorList>
            <person name="Copetti D."/>
            <person name="Sanderson M.J."/>
            <person name="Burquez A."/>
            <person name="Wojciechowski M.F."/>
        </authorList>
    </citation>
    <scope>NUCLEOTIDE SEQUENCE</scope>
    <source>
        <strain evidence="1">SGP5-SGP5p</strain>
        <tissue evidence="1">Aerial part</tissue>
    </source>
</reference>
<dbReference type="OrthoDB" id="1112214at2759"/>
<dbReference type="InterPro" id="IPR036691">
    <property type="entry name" value="Endo/exonu/phosph_ase_sf"/>
</dbReference>
<sequence>MDLNDPFPEEVTFIDECGTLVRIIGNSINGNGEERRNKLRMCTTELWKSQYLLKHNKKRALKKRKFIFNQHKMLYIYDIFNMLHLLWGLHCRIALPFYLDTMDRIWFWNIRGLNGLNKQEGIKNLLLHNKFIVLGLMENKIAEGKVEEIHTRMGKQWFAINNATTTYRNIYKQLIHACYTISNGQKLFTTCVYRANDAEEVEVEHKHTHSLVYWGGFNSPLNTNKRISGNNVTQIEVVLINEKALLEFPKVLYEILPEDVSVRNPLQLAFGNQQKVGHPPFIFFNMWTKKPNFRQIVQGIWDMYVKGTSMFKIMYKLKLLRAPLRKLNATVFSNIHHKLFKHSRHYIRFKRTYMNALGSLIYW</sequence>
<dbReference type="EMBL" id="JAKOGI010000257">
    <property type="protein sequence ID" value="KAJ8438351.1"/>
    <property type="molecule type" value="Genomic_DNA"/>
</dbReference>
<proteinExistence type="predicted"/>
<accession>A0A9Q1K8K8</accession>
<comment type="caution">
    <text evidence="1">The sequence shown here is derived from an EMBL/GenBank/DDBJ whole genome shotgun (WGS) entry which is preliminary data.</text>
</comment>
<keyword evidence="2" id="KW-1185">Reference proteome</keyword>
<evidence type="ECO:0000313" key="1">
    <source>
        <dbReference type="EMBL" id="KAJ8438351.1"/>
    </source>
</evidence>
<dbReference type="Gene3D" id="3.60.10.10">
    <property type="entry name" value="Endonuclease/exonuclease/phosphatase"/>
    <property type="match status" value="1"/>
</dbReference>
<name>A0A9Q1K8K8_9CARY</name>
<dbReference type="Proteomes" id="UP001153076">
    <property type="component" value="Unassembled WGS sequence"/>
</dbReference>
<protein>
    <submittedName>
        <fullName evidence="1">Uncharacterized protein</fullName>
    </submittedName>
</protein>
<evidence type="ECO:0000313" key="2">
    <source>
        <dbReference type="Proteomes" id="UP001153076"/>
    </source>
</evidence>
<dbReference type="AlphaFoldDB" id="A0A9Q1K8K8"/>